<dbReference type="RefSeq" id="WP_121898711.1">
    <property type="nucleotide sequence ID" value="NZ_RCNT01000007.1"/>
</dbReference>
<dbReference type="AlphaFoldDB" id="A0A3L9XYZ2"/>
<keyword evidence="4" id="KW-1185">Reference proteome</keyword>
<dbReference type="Proteomes" id="UP000281343">
    <property type="component" value="Unassembled WGS sequence"/>
</dbReference>
<protein>
    <submittedName>
        <fullName evidence="3">Uncharacterized protein</fullName>
    </submittedName>
</protein>
<feature type="transmembrane region" description="Helical" evidence="2">
    <location>
        <begin position="20"/>
        <end position="37"/>
    </location>
</feature>
<keyword evidence="2" id="KW-0812">Transmembrane</keyword>
<evidence type="ECO:0000256" key="2">
    <source>
        <dbReference type="SAM" id="Phobius"/>
    </source>
</evidence>
<name>A0A3L9XYZ2_9RHOB</name>
<evidence type="ECO:0000256" key="1">
    <source>
        <dbReference type="SAM" id="MobiDB-lite"/>
    </source>
</evidence>
<feature type="transmembrane region" description="Helical" evidence="2">
    <location>
        <begin position="58"/>
        <end position="79"/>
    </location>
</feature>
<sequence length="238" mass="25724">MPGLEDVLAFAAMQRVAERAFIFLFVIILCGILVWAYRKAVQRIDFNISADKVGAGGVVVLAMPVFLLLVMVGFSYIVFSQPVTVRSLSGIELNEPDKANGEEQENDANDGDARPSSAPTTMTREIEGMLVLPAGSALSPHQVIASLGIIQDHLADDSSDDIETRRRVSSAARILEVHLGDLMDAVYGDGAFSTYSRIRGQLLSEGTTLADLDITAEEEDLYLDIDQLFSGAQLTDGE</sequence>
<comment type="caution">
    <text evidence="3">The sequence shown here is derived from an EMBL/GenBank/DDBJ whole genome shotgun (WGS) entry which is preliminary data.</text>
</comment>
<dbReference type="EMBL" id="RCNT01000007">
    <property type="protein sequence ID" value="RMA41452.1"/>
    <property type="molecule type" value="Genomic_DNA"/>
</dbReference>
<gene>
    <name evidence="3" type="ORF">D9R08_14135</name>
</gene>
<evidence type="ECO:0000313" key="4">
    <source>
        <dbReference type="Proteomes" id="UP000281343"/>
    </source>
</evidence>
<keyword evidence="2" id="KW-1133">Transmembrane helix</keyword>
<proteinExistence type="predicted"/>
<feature type="region of interest" description="Disordered" evidence="1">
    <location>
        <begin position="95"/>
        <end position="119"/>
    </location>
</feature>
<keyword evidence="2" id="KW-0472">Membrane</keyword>
<evidence type="ECO:0000313" key="3">
    <source>
        <dbReference type="EMBL" id="RMA41452.1"/>
    </source>
</evidence>
<accession>A0A3L9XYZ2</accession>
<organism evidence="3 4">
    <name type="scientific">Rhodophyticola porphyridii</name>
    <dbReference type="NCBI Taxonomy" id="1852017"/>
    <lineage>
        <taxon>Bacteria</taxon>
        <taxon>Pseudomonadati</taxon>
        <taxon>Pseudomonadota</taxon>
        <taxon>Alphaproteobacteria</taxon>
        <taxon>Rhodobacterales</taxon>
        <taxon>Roseobacteraceae</taxon>
        <taxon>Rhodophyticola</taxon>
    </lineage>
</organism>
<reference evidence="3 4" key="1">
    <citation type="submission" date="2018-10" db="EMBL/GenBank/DDBJ databases">
        <authorList>
            <person name="Jung H.S."/>
            <person name="Jeon C.O."/>
        </authorList>
    </citation>
    <scope>NUCLEOTIDE SEQUENCE [LARGE SCALE GENOMIC DNA]</scope>
    <source>
        <strain evidence="3 4">MA-7-27</strain>
    </source>
</reference>